<keyword evidence="4 7" id="KW-0812">Transmembrane</keyword>
<dbReference type="PANTHER" id="PTHR40074:SF2">
    <property type="entry name" value="O-ACETYLTRANSFERASE WECH"/>
    <property type="match status" value="1"/>
</dbReference>
<name>A0AAW6B250_9BACL</name>
<keyword evidence="9" id="KW-0012">Acyltransferase</keyword>
<feature type="transmembrane region" description="Helical" evidence="7">
    <location>
        <begin position="217"/>
        <end position="235"/>
    </location>
</feature>
<feature type="transmembrane region" description="Helical" evidence="7">
    <location>
        <begin position="312"/>
        <end position="329"/>
    </location>
</feature>
<dbReference type="Proteomes" id="UP001212217">
    <property type="component" value="Unassembled WGS sequence"/>
</dbReference>
<comment type="caution">
    <text evidence="9">The sequence shown here is derived from an EMBL/GenBank/DDBJ whole genome shotgun (WGS) entry which is preliminary data.</text>
</comment>
<feature type="transmembrane region" description="Helical" evidence="7">
    <location>
        <begin position="164"/>
        <end position="182"/>
    </location>
</feature>
<feature type="transmembrane region" description="Helical" evidence="7">
    <location>
        <begin position="60"/>
        <end position="78"/>
    </location>
</feature>
<evidence type="ECO:0000256" key="3">
    <source>
        <dbReference type="ARBA" id="ARBA00022475"/>
    </source>
</evidence>
<dbReference type="AlphaFoldDB" id="A0AAW6B250"/>
<comment type="subcellular location">
    <subcellularLocation>
        <location evidence="1">Cell membrane</location>
        <topology evidence="1">Multi-pass membrane protein</topology>
    </subcellularLocation>
</comment>
<sequence>MDIFILLLISLFVYLIPRTDVDYLSNKSTKSLKGLLAILIIFHHVSQKITTGENFSNFEYMGRYIVTLFFFLSGYGLYFQYSNNAKHMENFLKKRLVRIFVPFFVFIVIYVIYRATLGEVVNVDFFLSFWRDHSNIIYNGWFINSIIVLYVIFYVSFKKKDSKIAIFKLVFFTLVYIFWKVYQNHGDWEYVSIMAFFLGVFWMKNRSLIDKFIEKNYFAFLVSFSILMYIFRHYEVIMKNIGITNKYVYYGIVGNLCTMVFLVYFLLLTNKLNFSNKYLDFLGDISFEIYMIHGLVMHYLGKFFVSSPVNDVIYTIVVLLVSIVFAYCIKKLIIAIEKELVKVI</sequence>
<proteinExistence type="inferred from homology"/>
<dbReference type="PANTHER" id="PTHR40074">
    <property type="entry name" value="O-ACETYLTRANSFERASE WECH"/>
    <property type="match status" value="1"/>
</dbReference>
<gene>
    <name evidence="9" type="ORF">PNO30_00570</name>
</gene>
<evidence type="ECO:0000256" key="2">
    <source>
        <dbReference type="ARBA" id="ARBA00007400"/>
    </source>
</evidence>
<keyword evidence="9" id="KW-0808">Transferase</keyword>
<keyword evidence="3" id="KW-1003">Cell membrane</keyword>
<comment type="similarity">
    <text evidence="2">Belongs to the acyltransferase 3 family.</text>
</comment>
<feature type="transmembrane region" description="Helical" evidence="7">
    <location>
        <begin position="247"/>
        <end position="269"/>
    </location>
</feature>
<accession>A0AAW6B250</accession>
<reference evidence="9" key="1">
    <citation type="submission" date="2023-08" db="EMBL/GenBank/DDBJ databases">
        <title>Dental plaque isolates bound by oral lectin ZG16B.</title>
        <authorList>
            <person name="Ghosh S."/>
        </authorList>
    </citation>
    <scope>NUCLEOTIDE SEQUENCE</scope>
    <source>
        <strain evidence="9">DP3_5B</strain>
    </source>
</reference>
<evidence type="ECO:0000256" key="7">
    <source>
        <dbReference type="SAM" id="Phobius"/>
    </source>
</evidence>
<keyword evidence="5 7" id="KW-1133">Transmembrane helix</keyword>
<evidence type="ECO:0000256" key="6">
    <source>
        <dbReference type="ARBA" id="ARBA00023136"/>
    </source>
</evidence>
<dbReference type="GO" id="GO:0009246">
    <property type="term" value="P:enterobacterial common antigen biosynthetic process"/>
    <property type="evidence" value="ECO:0007669"/>
    <property type="project" value="TreeGrafter"/>
</dbReference>
<dbReference type="EMBL" id="JAQMFS010000010">
    <property type="protein sequence ID" value="MDB6185276.1"/>
    <property type="molecule type" value="Genomic_DNA"/>
</dbReference>
<evidence type="ECO:0000313" key="10">
    <source>
        <dbReference type="Proteomes" id="UP001212217"/>
    </source>
</evidence>
<evidence type="ECO:0000256" key="5">
    <source>
        <dbReference type="ARBA" id="ARBA00022989"/>
    </source>
</evidence>
<evidence type="ECO:0000256" key="1">
    <source>
        <dbReference type="ARBA" id="ARBA00004651"/>
    </source>
</evidence>
<dbReference type="GO" id="GO:0016413">
    <property type="term" value="F:O-acetyltransferase activity"/>
    <property type="evidence" value="ECO:0007669"/>
    <property type="project" value="TreeGrafter"/>
</dbReference>
<dbReference type="Pfam" id="PF01757">
    <property type="entry name" value="Acyl_transf_3"/>
    <property type="match status" value="1"/>
</dbReference>
<evidence type="ECO:0000256" key="4">
    <source>
        <dbReference type="ARBA" id="ARBA00022692"/>
    </source>
</evidence>
<organism evidence="9 10">
    <name type="scientific">Gemella haemolysans</name>
    <dbReference type="NCBI Taxonomy" id="1379"/>
    <lineage>
        <taxon>Bacteria</taxon>
        <taxon>Bacillati</taxon>
        <taxon>Bacillota</taxon>
        <taxon>Bacilli</taxon>
        <taxon>Bacillales</taxon>
        <taxon>Gemellaceae</taxon>
        <taxon>Gemella</taxon>
    </lineage>
</organism>
<keyword evidence="6 7" id="KW-0472">Membrane</keyword>
<dbReference type="RefSeq" id="WP_271986736.1">
    <property type="nucleotide sequence ID" value="NZ_JAQMFS010000010.1"/>
</dbReference>
<protein>
    <submittedName>
        <fullName evidence="9">Acyltransferase</fullName>
    </submittedName>
</protein>
<feature type="transmembrane region" description="Helical" evidence="7">
    <location>
        <begin position="99"/>
        <end position="116"/>
    </location>
</feature>
<feature type="domain" description="Acyltransferase 3" evidence="8">
    <location>
        <begin position="32"/>
        <end position="328"/>
    </location>
</feature>
<evidence type="ECO:0000313" key="9">
    <source>
        <dbReference type="EMBL" id="MDB6185276.1"/>
    </source>
</evidence>
<feature type="transmembrane region" description="Helical" evidence="7">
    <location>
        <begin position="136"/>
        <end position="157"/>
    </location>
</feature>
<evidence type="ECO:0000259" key="8">
    <source>
        <dbReference type="Pfam" id="PF01757"/>
    </source>
</evidence>
<dbReference type="GO" id="GO:0005886">
    <property type="term" value="C:plasma membrane"/>
    <property type="evidence" value="ECO:0007669"/>
    <property type="project" value="UniProtKB-SubCell"/>
</dbReference>
<dbReference type="InterPro" id="IPR002656">
    <property type="entry name" value="Acyl_transf_3_dom"/>
</dbReference>